<evidence type="ECO:0000256" key="3">
    <source>
        <dbReference type="ARBA" id="ARBA00022777"/>
    </source>
</evidence>
<evidence type="ECO:0000256" key="5">
    <source>
        <dbReference type="SAM" id="MobiDB-lite"/>
    </source>
</evidence>
<feature type="region of interest" description="Disordered" evidence="5">
    <location>
        <begin position="215"/>
        <end position="276"/>
    </location>
</feature>
<dbReference type="InterPro" id="IPR011009">
    <property type="entry name" value="Kinase-like_dom_sf"/>
</dbReference>
<proteinExistence type="predicted"/>
<dbReference type="PANTHER" id="PTHR43289:SF34">
    <property type="entry name" value="SERINE_THREONINE-PROTEIN KINASE YBDM-RELATED"/>
    <property type="match status" value="1"/>
</dbReference>
<evidence type="ECO:0000259" key="6">
    <source>
        <dbReference type="PROSITE" id="PS50011"/>
    </source>
</evidence>
<evidence type="ECO:0000313" key="8">
    <source>
        <dbReference type="Proteomes" id="UP000028547"/>
    </source>
</evidence>
<dbReference type="InterPro" id="IPR008271">
    <property type="entry name" value="Ser/Thr_kinase_AS"/>
</dbReference>
<sequence>MDLVPGLPLDEYAETHNPSFLRFAEAGAKMALALGELHTRGVVHRDVKPENILIREPDGEPVLVDFGIGVYEGASPLTPTSLPPGTAHLRSPEAMRFWMKRGQHASEPYPVGAADDLYALGVSLYRAVTGHYPFNPEMPGDFLAVMIAHHRAHAPRDFNRRVPGALSDVLMRMLAKDPEQRYRDGAAVHEALMAAAAFGKRGEWEASLFEWEPVPANGDGEAPGRRIRRPTFPTRPLTATRPPFMLLAGNPSAGRRGRGQRAREPSPSPGSRGRGRALRVGGLAMALGLGLALAGLWARPRHSSEVIPPGSGEVARTLEISHAGSATAPLPLESTPTAASSGKARATKGTLLKKLPPTTPSEPPRQLSGTPGRVLGTTALCVGLACAGAQRRPAESDCPAEARAAMKTLDQMWGYGPTVIVDLRQGEGPPPSSAPVPSSAGW</sequence>
<evidence type="ECO:0000313" key="7">
    <source>
        <dbReference type="EMBL" id="KFA89249.1"/>
    </source>
</evidence>
<dbReference type="Proteomes" id="UP000028547">
    <property type="component" value="Unassembled WGS sequence"/>
</dbReference>
<reference evidence="7 8" key="1">
    <citation type="submission" date="2014-07" db="EMBL/GenBank/DDBJ databases">
        <title>Draft Genome Sequence of Gephyronic Acid Producer, Cystobacter violaceus Strain Cb vi76.</title>
        <authorList>
            <person name="Stevens D.C."/>
            <person name="Young J."/>
            <person name="Carmichael R."/>
            <person name="Tan J."/>
            <person name="Taylor R.E."/>
        </authorList>
    </citation>
    <scope>NUCLEOTIDE SEQUENCE [LARGE SCALE GENOMIC DNA]</scope>
    <source>
        <strain evidence="7 8">Cb vi76</strain>
    </source>
</reference>
<keyword evidence="4" id="KW-0067">ATP-binding</keyword>
<evidence type="ECO:0000256" key="1">
    <source>
        <dbReference type="ARBA" id="ARBA00022679"/>
    </source>
</evidence>
<feature type="compositionally biased region" description="Low complexity" evidence="5">
    <location>
        <begin position="230"/>
        <end position="243"/>
    </location>
</feature>
<dbReference type="GO" id="GO:0005524">
    <property type="term" value="F:ATP binding"/>
    <property type="evidence" value="ECO:0007669"/>
    <property type="project" value="UniProtKB-KW"/>
</dbReference>
<dbReference type="EMBL" id="JPMI01000256">
    <property type="protein sequence ID" value="KFA89249.1"/>
    <property type="molecule type" value="Genomic_DNA"/>
</dbReference>
<dbReference type="PROSITE" id="PS50011">
    <property type="entry name" value="PROTEIN_KINASE_DOM"/>
    <property type="match status" value="1"/>
</dbReference>
<dbReference type="SUPFAM" id="SSF56112">
    <property type="entry name" value="Protein kinase-like (PK-like)"/>
    <property type="match status" value="1"/>
</dbReference>
<feature type="region of interest" description="Disordered" evidence="5">
    <location>
        <begin position="325"/>
        <end position="372"/>
    </location>
</feature>
<organism evidence="7 8">
    <name type="scientific">Archangium violaceum Cb vi76</name>
    <dbReference type="NCBI Taxonomy" id="1406225"/>
    <lineage>
        <taxon>Bacteria</taxon>
        <taxon>Pseudomonadati</taxon>
        <taxon>Myxococcota</taxon>
        <taxon>Myxococcia</taxon>
        <taxon>Myxococcales</taxon>
        <taxon>Cystobacterineae</taxon>
        <taxon>Archangiaceae</taxon>
        <taxon>Archangium</taxon>
    </lineage>
</organism>
<dbReference type="Pfam" id="PF00069">
    <property type="entry name" value="Pkinase"/>
    <property type="match status" value="1"/>
</dbReference>
<dbReference type="InterPro" id="IPR000719">
    <property type="entry name" value="Prot_kinase_dom"/>
</dbReference>
<dbReference type="SMART" id="SM00220">
    <property type="entry name" value="S_TKc"/>
    <property type="match status" value="1"/>
</dbReference>
<keyword evidence="1" id="KW-0808">Transferase</keyword>
<dbReference type="Gene3D" id="1.10.510.10">
    <property type="entry name" value="Transferase(Phosphotransferase) domain 1"/>
    <property type="match status" value="1"/>
</dbReference>
<keyword evidence="3" id="KW-0418">Kinase</keyword>
<dbReference type="AlphaFoldDB" id="A0A084SLB4"/>
<dbReference type="GO" id="GO:0004674">
    <property type="term" value="F:protein serine/threonine kinase activity"/>
    <property type="evidence" value="ECO:0007669"/>
    <property type="project" value="TreeGrafter"/>
</dbReference>
<feature type="region of interest" description="Disordered" evidence="5">
    <location>
        <begin position="423"/>
        <end position="442"/>
    </location>
</feature>
<dbReference type="PANTHER" id="PTHR43289">
    <property type="entry name" value="MITOGEN-ACTIVATED PROTEIN KINASE KINASE KINASE 20-RELATED"/>
    <property type="match status" value="1"/>
</dbReference>
<gene>
    <name evidence="7" type="ORF">Q664_36200</name>
</gene>
<evidence type="ECO:0000256" key="2">
    <source>
        <dbReference type="ARBA" id="ARBA00022741"/>
    </source>
</evidence>
<dbReference type="PROSITE" id="PS00108">
    <property type="entry name" value="PROTEIN_KINASE_ST"/>
    <property type="match status" value="1"/>
</dbReference>
<dbReference type="CDD" id="cd14014">
    <property type="entry name" value="STKc_PknB_like"/>
    <property type="match status" value="1"/>
</dbReference>
<accession>A0A084SLB4</accession>
<evidence type="ECO:0000256" key="4">
    <source>
        <dbReference type="ARBA" id="ARBA00022840"/>
    </source>
</evidence>
<comment type="caution">
    <text evidence="7">The sequence shown here is derived from an EMBL/GenBank/DDBJ whole genome shotgun (WGS) entry which is preliminary data.</text>
</comment>
<keyword evidence="2" id="KW-0547">Nucleotide-binding</keyword>
<feature type="domain" description="Protein kinase" evidence="6">
    <location>
        <begin position="1"/>
        <end position="192"/>
    </location>
</feature>
<name>A0A084SLB4_9BACT</name>
<protein>
    <recommendedName>
        <fullName evidence="6">Protein kinase domain-containing protein</fullName>
    </recommendedName>
</protein>